<evidence type="ECO:0000313" key="2">
    <source>
        <dbReference type="EMBL" id="WOB24524.1"/>
    </source>
</evidence>
<feature type="region of interest" description="Disordered" evidence="1">
    <location>
        <begin position="61"/>
        <end position="81"/>
    </location>
</feature>
<evidence type="ECO:0000256" key="1">
    <source>
        <dbReference type="SAM" id="MobiDB-lite"/>
    </source>
</evidence>
<dbReference type="GeneID" id="95584586"/>
<accession>A0ABZ0D2S5</accession>
<name>A0ABZ0D2S5_9XANT</name>
<feature type="region of interest" description="Disordered" evidence="1">
    <location>
        <begin position="1"/>
        <end position="20"/>
    </location>
</feature>
<feature type="compositionally biased region" description="Basic and acidic residues" evidence="1">
    <location>
        <begin position="61"/>
        <end position="70"/>
    </location>
</feature>
<gene>
    <name evidence="2" type="ORF">NYR99_11890</name>
</gene>
<feature type="region of interest" description="Disordered" evidence="1">
    <location>
        <begin position="136"/>
        <end position="161"/>
    </location>
</feature>
<dbReference type="EMBL" id="CP103840">
    <property type="protein sequence ID" value="WOB24524.1"/>
    <property type="molecule type" value="Genomic_DNA"/>
</dbReference>
<sequence>MQRQLAELGQRDASALRATGAESANEMLRIQLQELQDAARAERDTLTQHMRATEDRAHAEIDHARQESKQAKQQLATNQREAALAKRGFEEALERAQGNVSELRQDLTIQQARADALEAQLVKLNDLPAALEAAWQQHVGRSQPKHPKPLRSKRSRCKVAP</sequence>
<organism evidence="2 3">
    <name type="scientific">Xanthomonas dyei</name>
    <dbReference type="NCBI Taxonomy" id="743699"/>
    <lineage>
        <taxon>Bacteria</taxon>
        <taxon>Pseudomonadati</taxon>
        <taxon>Pseudomonadota</taxon>
        <taxon>Gammaproteobacteria</taxon>
        <taxon>Lysobacterales</taxon>
        <taxon>Lysobacteraceae</taxon>
        <taxon>Xanthomonas</taxon>
    </lineage>
</organism>
<dbReference type="Proteomes" id="UP001304534">
    <property type="component" value="Chromosome"/>
</dbReference>
<feature type="compositionally biased region" description="Polar residues" evidence="1">
    <location>
        <begin position="71"/>
        <end position="80"/>
    </location>
</feature>
<evidence type="ECO:0008006" key="4">
    <source>
        <dbReference type="Google" id="ProtNLM"/>
    </source>
</evidence>
<dbReference type="RefSeq" id="WP_316685826.1">
    <property type="nucleotide sequence ID" value="NZ_CP103837.1"/>
</dbReference>
<proteinExistence type="predicted"/>
<feature type="compositionally biased region" description="Basic residues" evidence="1">
    <location>
        <begin position="143"/>
        <end position="161"/>
    </location>
</feature>
<protein>
    <recommendedName>
        <fullName evidence="4">Integrase</fullName>
    </recommendedName>
</protein>
<evidence type="ECO:0000313" key="3">
    <source>
        <dbReference type="Proteomes" id="UP001304534"/>
    </source>
</evidence>
<keyword evidence="3" id="KW-1185">Reference proteome</keyword>
<reference evidence="2 3" key="1">
    <citation type="submission" date="2022-08" db="EMBL/GenBank/DDBJ databases">
        <title>Whole genome sequencing-based tracing of a 2022 introduction and outbreak of Xanthomonas hortorum pv. pelargonii.</title>
        <authorList>
            <person name="Iruegas-Bocardo F."/>
            <person name="Weisberg A.K."/>
            <person name="Riutta E.R."/>
            <person name="Kilday K."/>
            <person name="Bonkowski J.C."/>
            <person name="Creswell T."/>
            <person name="Daughtrey M.L."/>
            <person name="Rane K."/>
            <person name="Grunwald N.J."/>
            <person name="Chang J.H."/>
            <person name="Putnam M.L."/>
        </authorList>
    </citation>
    <scope>NUCLEOTIDE SEQUENCE [LARGE SCALE GENOMIC DNA]</scope>
    <source>
        <strain evidence="2 3">22-325</strain>
    </source>
</reference>